<dbReference type="AlphaFoldDB" id="A0A8H3FY23"/>
<dbReference type="EMBL" id="CAJPDR010000347">
    <property type="protein sequence ID" value="CAF9933063.1"/>
    <property type="molecule type" value="Genomic_DNA"/>
</dbReference>
<name>A0A8H3FY23_9LECA</name>
<evidence type="ECO:0000313" key="1">
    <source>
        <dbReference type="EMBL" id="CAF9933063.1"/>
    </source>
</evidence>
<protein>
    <submittedName>
        <fullName evidence="1">Uncharacterized protein</fullName>
    </submittedName>
</protein>
<reference evidence="1" key="1">
    <citation type="submission" date="2021-03" db="EMBL/GenBank/DDBJ databases">
        <authorList>
            <person name="Tagirdzhanova G."/>
        </authorList>
    </citation>
    <scope>NUCLEOTIDE SEQUENCE</scope>
</reference>
<dbReference type="Proteomes" id="UP000664203">
    <property type="component" value="Unassembled WGS sequence"/>
</dbReference>
<proteinExistence type="predicted"/>
<accession>A0A8H3FY23</accession>
<organism evidence="1 2">
    <name type="scientific">Alectoria fallacina</name>
    <dbReference type="NCBI Taxonomy" id="1903189"/>
    <lineage>
        <taxon>Eukaryota</taxon>
        <taxon>Fungi</taxon>
        <taxon>Dikarya</taxon>
        <taxon>Ascomycota</taxon>
        <taxon>Pezizomycotina</taxon>
        <taxon>Lecanoromycetes</taxon>
        <taxon>OSLEUM clade</taxon>
        <taxon>Lecanoromycetidae</taxon>
        <taxon>Lecanorales</taxon>
        <taxon>Lecanorineae</taxon>
        <taxon>Parmeliaceae</taxon>
        <taxon>Alectoria</taxon>
    </lineage>
</organism>
<gene>
    <name evidence="1" type="ORF">ALECFALPRED_005468</name>
</gene>
<keyword evidence="2" id="KW-1185">Reference proteome</keyword>
<evidence type="ECO:0000313" key="2">
    <source>
        <dbReference type="Proteomes" id="UP000664203"/>
    </source>
</evidence>
<sequence length="139" mass="15795">MYHAYSGPAKEKAEPSLPSMIVQVQIRLQCLDERRTDGESRHALDLEIEHTIDEYPRDSAIWLAAFQSQYDGIGTFEKEQWGQSSSNYSVSLRISYKEPLDLLAPMRRSTYDLPAIGSNPKLMNTYPDANIILANRSVD</sequence>
<comment type="caution">
    <text evidence="1">The sequence shown here is derived from an EMBL/GenBank/DDBJ whole genome shotgun (WGS) entry which is preliminary data.</text>
</comment>